<keyword evidence="1" id="KW-0805">Transcription regulation</keyword>
<evidence type="ECO:0000256" key="2">
    <source>
        <dbReference type="ARBA" id="ARBA00023125"/>
    </source>
</evidence>
<evidence type="ECO:0000313" key="6">
    <source>
        <dbReference type="Proteomes" id="UP000035352"/>
    </source>
</evidence>
<dbReference type="InterPro" id="IPR009057">
    <property type="entry name" value="Homeodomain-like_sf"/>
</dbReference>
<proteinExistence type="predicted"/>
<dbReference type="Gene3D" id="1.10.10.60">
    <property type="entry name" value="Homeodomain-like"/>
    <property type="match status" value="1"/>
</dbReference>
<sequence length="245" mass="26523">MEACWTYTATRAGEQLVTADGRIDVLLRARLDPDGLLSRASLCLVGPADRSARIPVAPGDFLAGLRFRLGWGAICLGLPAASLRNTWVADASARERLGAKAAPLLTALHAEAAVAALQRLGEQLGEGVALQPWQRDALTRMAALQADLGTLHSADRSRSGRRHALALAGMPFATLARVLRFQHAMRLLDEGPDQSLAELACVAGYADQSHLCRDFRRFGGYTPRRREAAPPTWRHRGRVAVSFKT</sequence>
<dbReference type="Proteomes" id="UP000035352">
    <property type="component" value="Chromosome"/>
</dbReference>
<organism evidence="5 6">
    <name type="scientific">Caldimonas brevitalea</name>
    <dbReference type="NCBI Taxonomy" id="413882"/>
    <lineage>
        <taxon>Bacteria</taxon>
        <taxon>Pseudomonadati</taxon>
        <taxon>Pseudomonadota</taxon>
        <taxon>Betaproteobacteria</taxon>
        <taxon>Burkholderiales</taxon>
        <taxon>Sphaerotilaceae</taxon>
        <taxon>Caldimonas</taxon>
    </lineage>
</organism>
<dbReference type="PANTHER" id="PTHR46796">
    <property type="entry name" value="HTH-TYPE TRANSCRIPTIONAL ACTIVATOR RHAS-RELATED"/>
    <property type="match status" value="1"/>
</dbReference>
<keyword evidence="3" id="KW-0804">Transcription</keyword>
<gene>
    <name evidence="5" type="ORF">AAW51_0522</name>
</gene>
<protein>
    <submittedName>
        <fullName evidence="5">Transcriptional regulator, AraC family</fullName>
    </submittedName>
</protein>
<evidence type="ECO:0000313" key="5">
    <source>
        <dbReference type="EMBL" id="AKJ27213.1"/>
    </source>
</evidence>
<reference evidence="5 6" key="1">
    <citation type="submission" date="2015-05" db="EMBL/GenBank/DDBJ databases">
        <authorList>
            <person name="Tang B."/>
            <person name="Yu Y."/>
        </authorList>
    </citation>
    <scope>NUCLEOTIDE SEQUENCE [LARGE SCALE GENOMIC DNA]</scope>
    <source>
        <strain evidence="5 6">DSM 7029</strain>
    </source>
</reference>
<evidence type="ECO:0000259" key="4">
    <source>
        <dbReference type="PROSITE" id="PS01124"/>
    </source>
</evidence>
<name>A0A0G3BGU5_9BURK</name>
<keyword evidence="6" id="KW-1185">Reference proteome</keyword>
<dbReference type="PROSITE" id="PS01124">
    <property type="entry name" value="HTH_ARAC_FAMILY_2"/>
    <property type="match status" value="1"/>
</dbReference>
<accession>A0A0G3BGU5</accession>
<dbReference type="PANTHER" id="PTHR46796:SF15">
    <property type="entry name" value="BLL1074 PROTEIN"/>
    <property type="match status" value="1"/>
</dbReference>
<dbReference type="SMART" id="SM00342">
    <property type="entry name" value="HTH_ARAC"/>
    <property type="match status" value="1"/>
</dbReference>
<dbReference type="STRING" id="413882.AAW51_0522"/>
<dbReference type="KEGG" id="pbh:AAW51_0522"/>
<dbReference type="InterPro" id="IPR050204">
    <property type="entry name" value="AraC_XylS_family_regulators"/>
</dbReference>
<dbReference type="GO" id="GO:0043565">
    <property type="term" value="F:sequence-specific DNA binding"/>
    <property type="evidence" value="ECO:0007669"/>
    <property type="project" value="InterPro"/>
</dbReference>
<dbReference type="SUPFAM" id="SSF46689">
    <property type="entry name" value="Homeodomain-like"/>
    <property type="match status" value="1"/>
</dbReference>
<evidence type="ECO:0000256" key="3">
    <source>
        <dbReference type="ARBA" id="ARBA00023163"/>
    </source>
</evidence>
<dbReference type="AlphaFoldDB" id="A0A0G3BGU5"/>
<feature type="domain" description="HTH araC/xylS-type" evidence="4">
    <location>
        <begin position="169"/>
        <end position="229"/>
    </location>
</feature>
<evidence type="ECO:0000256" key="1">
    <source>
        <dbReference type="ARBA" id="ARBA00023015"/>
    </source>
</evidence>
<dbReference type="Pfam" id="PF12833">
    <property type="entry name" value="HTH_18"/>
    <property type="match status" value="1"/>
</dbReference>
<dbReference type="EMBL" id="CP011371">
    <property type="protein sequence ID" value="AKJ27213.1"/>
    <property type="molecule type" value="Genomic_DNA"/>
</dbReference>
<dbReference type="InterPro" id="IPR018060">
    <property type="entry name" value="HTH_AraC"/>
</dbReference>
<dbReference type="GO" id="GO:0003700">
    <property type="term" value="F:DNA-binding transcription factor activity"/>
    <property type="evidence" value="ECO:0007669"/>
    <property type="project" value="InterPro"/>
</dbReference>
<keyword evidence="2" id="KW-0238">DNA-binding</keyword>